<protein>
    <submittedName>
        <fullName evidence="1">DUF386 domain-containing protein</fullName>
    </submittedName>
</protein>
<comment type="caution">
    <text evidence="1">The sequence shown here is derived from an EMBL/GenBank/DDBJ whole genome shotgun (WGS) entry which is preliminary data.</text>
</comment>
<dbReference type="InterPro" id="IPR004375">
    <property type="entry name" value="NanQ/TabA/YiaL"/>
</dbReference>
<dbReference type="InterPro" id="IPR037012">
    <property type="entry name" value="NanQ/TabA/YiaL_sf"/>
</dbReference>
<evidence type="ECO:0000313" key="1">
    <source>
        <dbReference type="EMBL" id="RAV18723.1"/>
    </source>
</evidence>
<dbReference type="OrthoDB" id="9792756at2"/>
<dbReference type="GO" id="GO:0005829">
    <property type="term" value="C:cytosol"/>
    <property type="evidence" value="ECO:0007669"/>
    <property type="project" value="TreeGrafter"/>
</dbReference>
<dbReference type="NCBIfam" id="TIGR00022">
    <property type="entry name" value="YhcH/YjgK/YiaL family protein"/>
    <property type="match status" value="1"/>
</dbReference>
<dbReference type="EMBL" id="QMFB01000015">
    <property type="protein sequence ID" value="RAV18723.1"/>
    <property type="molecule type" value="Genomic_DNA"/>
</dbReference>
<dbReference type="PANTHER" id="PTHR34986">
    <property type="entry name" value="EVOLVED BETA-GALACTOSIDASE SUBUNIT BETA"/>
    <property type="match status" value="1"/>
</dbReference>
<gene>
    <name evidence="1" type="ORF">DQG23_23590</name>
</gene>
<accession>A0A329MIY1</accession>
<name>A0A329MIY1_9BACL</name>
<dbReference type="SUPFAM" id="SSF51197">
    <property type="entry name" value="Clavaminate synthase-like"/>
    <property type="match status" value="1"/>
</dbReference>
<dbReference type="Pfam" id="PF04074">
    <property type="entry name" value="DUF386"/>
    <property type="match status" value="1"/>
</dbReference>
<sequence>MIYDKITNMPQYAFRNPRLASCVADIMTNLQGEAEDNGDFAKNTISFETVFKAEKRFEAHRKYIDIHIVLEGREYVEVTHADNLTNVTGYDSERDILFGDAAAPATFGGYLQAGYFLVCFPEDAHLVGTHEAEVSQVTKIVYKIAV</sequence>
<evidence type="ECO:0000313" key="2">
    <source>
        <dbReference type="Proteomes" id="UP000250369"/>
    </source>
</evidence>
<dbReference type="AlphaFoldDB" id="A0A329MIY1"/>
<keyword evidence="2" id="KW-1185">Reference proteome</keyword>
<dbReference type="RefSeq" id="WP_113033341.1">
    <property type="nucleotide sequence ID" value="NZ_QMFB01000015.1"/>
</dbReference>
<organism evidence="1 2">
    <name type="scientific">Paenibacillus contaminans</name>
    <dbReference type="NCBI Taxonomy" id="450362"/>
    <lineage>
        <taxon>Bacteria</taxon>
        <taxon>Bacillati</taxon>
        <taxon>Bacillota</taxon>
        <taxon>Bacilli</taxon>
        <taxon>Bacillales</taxon>
        <taxon>Paenibacillaceae</taxon>
        <taxon>Paenibacillus</taxon>
    </lineage>
</organism>
<dbReference type="PANTHER" id="PTHR34986:SF1">
    <property type="entry name" value="PROTEIN YIAL"/>
    <property type="match status" value="1"/>
</dbReference>
<dbReference type="Proteomes" id="UP000250369">
    <property type="component" value="Unassembled WGS sequence"/>
</dbReference>
<reference evidence="1 2" key="1">
    <citation type="journal article" date="2009" name="Int. J. Syst. Evol. Microbiol.">
        <title>Paenibacillus contaminans sp. nov., isolated from a contaminated laboratory plate.</title>
        <authorList>
            <person name="Chou J.H."/>
            <person name="Lee J.H."/>
            <person name="Lin M.C."/>
            <person name="Chang P.S."/>
            <person name="Arun A.B."/>
            <person name="Young C.C."/>
            <person name="Chen W.M."/>
        </authorList>
    </citation>
    <scope>NUCLEOTIDE SEQUENCE [LARGE SCALE GENOMIC DNA]</scope>
    <source>
        <strain evidence="1 2">CKOBP-6</strain>
    </source>
</reference>
<dbReference type="Gene3D" id="2.60.120.370">
    <property type="entry name" value="YhcH/YjgK/YiaL"/>
    <property type="match status" value="1"/>
</dbReference>
<proteinExistence type="predicted"/>